<comment type="function">
    <text evidence="2">May be involved in the metabolism of insect hormones and in the breakdown of synthetic insecticides.</text>
</comment>
<dbReference type="InterPro" id="IPR050476">
    <property type="entry name" value="Insect_CytP450_Detox"/>
</dbReference>
<keyword evidence="9" id="KW-0492">Microsome</keyword>
<dbReference type="GO" id="GO:0005789">
    <property type="term" value="C:endoplasmic reticulum membrane"/>
    <property type="evidence" value="ECO:0007669"/>
    <property type="project" value="UniProtKB-SubCell"/>
</dbReference>
<reference evidence="16" key="1">
    <citation type="submission" date="2020-11" db="EMBL/GenBank/DDBJ databases">
        <authorList>
            <person name="Tran Van P."/>
        </authorList>
    </citation>
    <scope>NUCLEOTIDE SEQUENCE</scope>
</reference>
<dbReference type="PRINTS" id="PR00465">
    <property type="entry name" value="EP450IV"/>
</dbReference>
<keyword evidence="6 14" id="KW-0349">Heme</keyword>
<protein>
    <recommendedName>
        <fullName evidence="18">Cytochrome P450</fullName>
    </recommendedName>
</protein>
<feature type="binding site" description="axial binding residue" evidence="14">
    <location>
        <position position="427"/>
    </location>
    <ligand>
        <name>heme</name>
        <dbReference type="ChEBI" id="CHEBI:30413"/>
    </ligand>
    <ligandPart>
        <name>Fe</name>
        <dbReference type="ChEBI" id="CHEBI:18248"/>
    </ligandPart>
</feature>
<proteinExistence type="inferred from homology"/>
<dbReference type="SUPFAM" id="SSF49599">
    <property type="entry name" value="TRAF domain-like"/>
    <property type="match status" value="1"/>
</dbReference>
<keyword evidence="11 14" id="KW-0408">Iron</keyword>
<evidence type="ECO:0000256" key="3">
    <source>
        <dbReference type="ARBA" id="ARBA00004174"/>
    </source>
</evidence>
<dbReference type="SUPFAM" id="SSF57850">
    <property type="entry name" value="RING/U-box"/>
    <property type="match status" value="1"/>
</dbReference>
<evidence type="ECO:0008006" key="18">
    <source>
        <dbReference type="Google" id="ProtNLM"/>
    </source>
</evidence>
<evidence type="ECO:0000256" key="10">
    <source>
        <dbReference type="ARBA" id="ARBA00023002"/>
    </source>
</evidence>
<dbReference type="Gene3D" id="1.10.630.10">
    <property type="entry name" value="Cytochrome P450"/>
    <property type="match status" value="1"/>
</dbReference>
<dbReference type="AlphaFoldDB" id="A0A7R9KPQ0"/>
<evidence type="ECO:0000256" key="15">
    <source>
        <dbReference type="RuleBase" id="RU000461"/>
    </source>
</evidence>
<dbReference type="InterPro" id="IPR017972">
    <property type="entry name" value="Cyt_P450_CS"/>
</dbReference>
<keyword evidence="13" id="KW-0472">Membrane</keyword>
<evidence type="ECO:0000256" key="9">
    <source>
        <dbReference type="ARBA" id="ARBA00022848"/>
    </source>
</evidence>
<dbReference type="PANTHER" id="PTHR24292:SF54">
    <property type="entry name" value="CYP9F3-RELATED"/>
    <property type="match status" value="1"/>
</dbReference>
<keyword evidence="10 15" id="KW-0560">Oxidoreductase</keyword>
<dbReference type="Gene3D" id="3.30.40.10">
    <property type="entry name" value="Zinc/RING finger domain, C3HC4 (zinc finger)"/>
    <property type="match status" value="2"/>
</dbReference>
<dbReference type="Proteomes" id="UP000759131">
    <property type="component" value="Unassembled WGS sequence"/>
</dbReference>
<name>A0A7R9KPQ0_9ACAR</name>
<dbReference type="EMBL" id="CAJPIZ010003467">
    <property type="protein sequence ID" value="CAG2106387.1"/>
    <property type="molecule type" value="Genomic_DNA"/>
</dbReference>
<dbReference type="InterPro" id="IPR001128">
    <property type="entry name" value="Cyt_P450"/>
</dbReference>
<dbReference type="PROSITE" id="PS00086">
    <property type="entry name" value="CYTOCHROME_P450"/>
    <property type="match status" value="1"/>
</dbReference>
<evidence type="ECO:0000256" key="4">
    <source>
        <dbReference type="ARBA" id="ARBA00004406"/>
    </source>
</evidence>
<evidence type="ECO:0000256" key="14">
    <source>
        <dbReference type="PIRSR" id="PIRSR602403-1"/>
    </source>
</evidence>
<gene>
    <name evidence="16" type="ORF">OSB1V03_LOCUS6390</name>
</gene>
<comment type="similarity">
    <text evidence="5 15">Belongs to the cytochrome P450 family.</text>
</comment>
<dbReference type="InterPro" id="IPR013083">
    <property type="entry name" value="Znf_RING/FYVE/PHD"/>
</dbReference>
<dbReference type="GO" id="GO:0004497">
    <property type="term" value="F:monooxygenase activity"/>
    <property type="evidence" value="ECO:0007669"/>
    <property type="project" value="UniProtKB-KW"/>
</dbReference>
<evidence type="ECO:0000313" key="16">
    <source>
        <dbReference type="EMBL" id="CAD7625957.1"/>
    </source>
</evidence>
<dbReference type="GO" id="GO:0016705">
    <property type="term" value="F:oxidoreductase activity, acting on paired donors, with incorporation or reduction of molecular oxygen"/>
    <property type="evidence" value="ECO:0007669"/>
    <property type="project" value="InterPro"/>
</dbReference>
<dbReference type="InterPro" id="IPR002403">
    <property type="entry name" value="Cyt_P450_E_grp-IV"/>
</dbReference>
<evidence type="ECO:0000256" key="8">
    <source>
        <dbReference type="ARBA" id="ARBA00022824"/>
    </source>
</evidence>
<keyword evidence="7 14" id="KW-0479">Metal-binding</keyword>
<dbReference type="OrthoDB" id="6428965at2759"/>
<comment type="cofactor">
    <cofactor evidence="1 14">
        <name>heme</name>
        <dbReference type="ChEBI" id="CHEBI:30413"/>
    </cofactor>
</comment>
<evidence type="ECO:0000256" key="7">
    <source>
        <dbReference type="ARBA" id="ARBA00022723"/>
    </source>
</evidence>
<dbReference type="PANTHER" id="PTHR24292">
    <property type="entry name" value="CYTOCHROME P450"/>
    <property type="match status" value="1"/>
</dbReference>
<evidence type="ECO:0000256" key="1">
    <source>
        <dbReference type="ARBA" id="ARBA00001971"/>
    </source>
</evidence>
<dbReference type="FunFam" id="1.10.630.10:FF:000182">
    <property type="entry name" value="Cytochrome P450 3A4"/>
    <property type="match status" value="1"/>
</dbReference>
<evidence type="ECO:0000256" key="6">
    <source>
        <dbReference type="ARBA" id="ARBA00022617"/>
    </source>
</evidence>
<dbReference type="PRINTS" id="PR00385">
    <property type="entry name" value="P450"/>
</dbReference>
<evidence type="ECO:0000256" key="2">
    <source>
        <dbReference type="ARBA" id="ARBA00003690"/>
    </source>
</evidence>
<dbReference type="GO" id="GO:0005506">
    <property type="term" value="F:iron ion binding"/>
    <property type="evidence" value="ECO:0007669"/>
    <property type="project" value="InterPro"/>
</dbReference>
<dbReference type="SUPFAM" id="SSF48264">
    <property type="entry name" value="Cytochrome P450"/>
    <property type="match status" value="1"/>
</dbReference>
<dbReference type="GO" id="GO:0020037">
    <property type="term" value="F:heme binding"/>
    <property type="evidence" value="ECO:0007669"/>
    <property type="project" value="InterPro"/>
</dbReference>
<comment type="subcellular location">
    <subcellularLocation>
        <location evidence="4">Endoplasmic reticulum membrane</location>
        <topology evidence="4">Peripheral membrane protein</topology>
    </subcellularLocation>
    <subcellularLocation>
        <location evidence="3">Microsome membrane</location>
        <topology evidence="3">Peripheral membrane protein</topology>
    </subcellularLocation>
</comment>
<accession>A0A7R9KPQ0</accession>
<evidence type="ECO:0000256" key="5">
    <source>
        <dbReference type="ARBA" id="ARBA00010617"/>
    </source>
</evidence>
<evidence type="ECO:0000256" key="12">
    <source>
        <dbReference type="ARBA" id="ARBA00023033"/>
    </source>
</evidence>
<keyword evidence="12 15" id="KW-0503">Monooxygenase</keyword>
<dbReference type="EMBL" id="OC858042">
    <property type="protein sequence ID" value="CAD7625957.1"/>
    <property type="molecule type" value="Genomic_DNA"/>
</dbReference>
<sequence>MKSNDILEVEAYTELLGKGEHTGPDTGANLWQRIGAESKSQTIFGAQVLSRLVYIYGKPSLRVAEPALVKQILVQKFTLFKNREAPSGGKATLMSKMLIRAPYEDWRRIRAIAGPAFTGGKLKRLYPLIDRCCRDLVDRLDSRVAANGSPVALRPLISEYIMSALGQCAFSTKVNTDPTHLFTTEPEGYLSVPLWKVLVTNVLPTCLVDNPVANSLAKWWHSDYLYHRVFTAGLMAGRRCDDANKRHNFLQFLMKGSHRTDGAAHPDVTGITDEEIFAQCFLFFIAGYDPTANTVSHVLHELALNPDIQDRLREETAMNGNRDMNYDILSRLPFLDAVVSETLRKYPPLVRVEREAVEDVLLTDNTQGLSVKVDKGVVVEVPVYAIHYDPDHYPDPFAFKPDRFLPQNRHNIKPYTYLPFGDGPRNCIGMRFGLLMTKLALVNIIQHFYLYHVTDTDASVKFKRDYENESEPTVYGIDSTLYTNSDSPGSPKGYTIILCMRGTDRYGREGQTYTVTAPISPEMPGFDVKRLVGVEDWLAEELKCGRCANILNKAVVGKCGHSHCRDCIVDDHLKYVKGVRIAYMVCSHEGCDEHIIFRMHFDQSYLNIVINNIVGKLSFKCRFADNGCSVVVSGALLADHEANCPYGVCHKCDLSFNDSVDHNCVKKLKRKNRQLTYELANMYESASLSSDVDSD</sequence>
<keyword evidence="8" id="KW-0256">Endoplasmic reticulum</keyword>
<keyword evidence="17" id="KW-1185">Reference proteome</keyword>
<organism evidence="16">
    <name type="scientific">Medioppia subpectinata</name>
    <dbReference type="NCBI Taxonomy" id="1979941"/>
    <lineage>
        <taxon>Eukaryota</taxon>
        <taxon>Metazoa</taxon>
        <taxon>Ecdysozoa</taxon>
        <taxon>Arthropoda</taxon>
        <taxon>Chelicerata</taxon>
        <taxon>Arachnida</taxon>
        <taxon>Acari</taxon>
        <taxon>Acariformes</taxon>
        <taxon>Sarcoptiformes</taxon>
        <taxon>Oribatida</taxon>
        <taxon>Brachypylina</taxon>
        <taxon>Oppioidea</taxon>
        <taxon>Oppiidae</taxon>
        <taxon>Medioppia</taxon>
    </lineage>
</organism>
<dbReference type="Pfam" id="PF00067">
    <property type="entry name" value="p450"/>
    <property type="match status" value="1"/>
</dbReference>
<evidence type="ECO:0000313" key="17">
    <source>
        <dbReference type="Proteomes" id="UP000759131"/>
    </source>
</evidence>
<evidence type="ECO:0000256" key="13">
    <source>
        <dbReference type="ARBA" id="ARBA00023136"/>
    </source>
</evidence>
<evidence type="ECO:0000256" key="11">
    <source>
        <dbReference type="ARBA" id="ARBA00023004"/>
    </source>
</evidence>
<dbReference type="InterPro" id="IPR036396">
    <property type="entry name" value="Cyt_P450_sf"/>
</dbReference>